<feature type="binding site" evidence="12">
    <location>
        <position position="445"/>
    </location>
    <ligand>
        <name>Zn(2+)</name>
        <dbReference type="ChEBI" id="CHEBI:29105"/>
        <label>2</label>
    </ligand>
</feature>
<keyword evidence="10 12" id="KW-0413">Isomerase</keyword>
<comment type="catalytic activity">
    <reaction evidence="12">
        <text>Couples ATP hydrolysis with the unwinding of duplex DNA by translocating in the 3'-5' direction.</text>
        <dbReference type="EC" id="5.6.2.4"/>
    </reaction>
</comment>
<dbReference type="GO" id="GO:0006310">
    <property type="term" value="P:DNA recombination"/>
    <property type="evidence" value="ECO:0007669"/>
    <property type="project" value="InterPro"/>
</dbReference>
<comment type="cofactor">
    <cofactor evidence="12">
        <name>Zn(2+)</name>
        <dbReference type="ChEBI" id="CHEBI:29105"/>
    </cofactor>
    <text evidence="12">Binds 2 zinc ions per subunit.</text>
</comment>
<dbReference type="GO" id="GO:0016887">
    <property type="term" value="F:ATP hydrolysis activity"/>
    <property type="evidence" value="ECO:0007669"/>
    <property type="project" value="RHEA"/>
</dbReference>
<dbReference type="InterPro" id="IPR042115">
    <property type="entry name" value="PriA_3primeBD_sf"/>
</dbReference>
<dbReference type="RefSeq" id="WP_108964651.1">
    <property type="nucleotide sequence ID" value="NZ_CP022189.1"/>
</dbReference>
<dbReference type="Pfam" id="PF18074">
    <property type="entry name" value="PriA_C"/>
    <property type="match status" value="1"/>
</dbReference>
<dbReference type="GO" id="GO:1990077">
    <property type="term" value="C:primosome complex"/>
    <property type="evidence" value="ECO:0007669"/>
    <property type="project" value="UniProtKB-UniRule"/>
</dbReference>
<dbReference type="InterPro" id="IPR011545">
    <property type="entry name" value="DEAD/DEAH_box_helicase_dom"/>
</dbReference>
<evidence type="ECO:0000259" key="13">
    <source>
        <dbReference type="PROSITE" id="PS51192"/>
    </source>
</evidence>
<dbReference type="PANTHER" id="PTHR30580">
    <property type="entry name" value="PRIMOSOMAL PROTEIN N"/>
    <property type="match status" value="1"/>
</dbReference>
<dbReference type="EC" id="5.6.2.4" evidence="12"/>
<keyword evidence="6 12" id="KW-0347">Helicase</keyword>
<dbReference type="Proteomes" id="UP000244915">
    <property type="component" value="Chromosome 1"/>
</dbReference>
<evidence type="ECO:0000256" key="10">
    <source>
        <dbReference type="ARBA" id="ARBA00023235"/>
    </source>
</evidence>
<keyword evidence="5 12" id="KW-0378">Hydrolase</keyword>
<evidence type="ECO:0000256" key="2">
    <source>
        <dbReference type="ARBA" id="ARBA00022705"/>
    </source>
</evidence>
<feature type="binding site" evidence="12">
    <location>
        <position position="436"/>
    </location>
    <ligand>
        <name>Zn(2+)</name>
        <dbReference type="ChEBI" id="CHEBI:29105"/>
        <label>1</label>
    </ligand>
</feature>
<dbReference type="OrthoDB" id="9759544at2"/>
<dbReference type="GO" id="GO:0006269">
    <property type="term" value="P:DNA replication, synthesis of primer"/>
    <property type="evidence" value="ECO:0007669"/>
    <property type="project" value="UniProtKB-KW"/>
</dbReference>
<keyword evidence="3 12" id="KW-0479">Metal-binding</keyword>
<dbReference type="InterPro" id="IPR005259">
    <property type="entry name" value="PriA"/>
</dbReference>
<keyword evidence="8 12" id="KW-0067">ATP-binding</keyword>
<dbReference type="Pfam" id="PF00270">
    <property type="entry name" value="DEAD"/>
    <property type="match status" value="1"/>
</dbReference>
<dbReference type="NCBIfam" id="NF004070">
    <property type="entry name" value="PRK05580.2-2"/>
    <property type="match status" value="1"/>
</dbReference>
<feature type="domain" description="Helicase ATP-binding" evidence="13">
    <location>
        <begin position="209"/>
        <end position="375"/>
    </location>
</feature>
<dbReference type="GO" id="GO:0008270">
    <property type="term" value="F:zinc ion binding"/>
    <property type="evidence" value="ECO:0007669"/>
    <property type="project" value="UniProtKB-UniRule"/>
</dbReference>
<evidence type="ECO:0000256" key="3">
    <source>
        <dbReference type="ARBA" id="ARBA00022723"/>
    </source>
</evidence>
<dbReference type="AlphaFoldDB" id="A0A2U8HAZ6"/>
<evidence type="ECO:0000256" key="11">
    <source>
        <dbReference type="ARBA" id="ARBA00048988"/>
    </source>
</evidence>
<reference evidence="14 15" key="1">
    <citation type="submission" date="2017-06" db="EMBL/GenBank/DDBJ databases">
        <title>Yangia sp. YSBP01 complete genome sequence.</title>
        <authorList>
            <person name="Woo J.-H."/>
            <person name="Kim H.-S."/>
        </authorList>
    </citation>
    <scope>NUCLEOTIDE SEQUENCE [LARGE SCALE GENOMIC DNA]</scope>
    <source>
        <strain evidence="14 15">YSBP01</strain>
    </source>
</reference>
<organism evidence="14 15">
    <name type="scientific">Alloyangia pacifica</name>
    <dbReference type="NCBI Taxonomy" id="311180"/>
    <lineage>
        <taxon>Bacteria</taxon>
        <taxon>Pseudomonadati</taxon>
        <taxon>Pseudomonadota</taxon>
        <taxon>Alphaproteobacteria</taxon>
        <taxon>Rhodobacterales</taxon>
        <taxon>Roseobacteraceae</taxon>
        <taxon>Alloyangia</taxon>
    </lineage>
</organism>
<name>A0A2U8HAZ6_9RHOB</name>
<dbReference type="Gene3D" id="3.40.1440.60">
    <property type="entry name" value="PriA, 3(prime) DNA-binding domain"/>
    <property type="match status" value="1"/>
</dbReference>
<dbReference type="KEGG" id="ypac:CEW88_03195"/>
<comment type="function">
    <text evidence="12">Initiates the restart of stalled replication forks, which reloads the replicative helicase on sites other than the origin of replication. Recognizes and binds to abandoned replication forks and remodels them to uncover a helicase loading site. Promotes assembly of the primosome at these replication forks.</text>
</comment>
<feature type="binding site" evidence="12">
    <location>
        <position position="479"/>
    </location>
    <ligand>
        <name>Zn(2+)</name>
        <dbReference type="ChEBI" id="CHEBI:29105"/>
        <label>1</label>
    </ligand>
</feature>
<feature type="binding site" evidence="12">
    <location>
        <position position="448"/>
    </location>
    <ligand>
        <name>Zn(2+)</name>
        <dbReference type="ChEBI" id="CHEBI:29105"/>
        <label>2</label>
    </ligand>
</feature>
<accession>A0A2U8HAZ6</accession>
<comment type="similarity">
    <text evidence="12">Belongs to the helicase family. PriA subfamily.</text>
</comment>
<dbReference type="GO" id="GO:0006270">
    <property type="term" value="P:DNA replication initiation"/>
    <property type="evidence" value="ECO:0007669"/>
    <property type="project" value="TreeGrafter"/>
</dbReference>
<dbReference type="GO" id="GO:0043138">
    <property type="term" value="F:3'-5' DNA helicase activity"/>
    <property type="evidence" value="ECO:0007669"/>
    <property type="project" value="UniProtKB-EC"/>
</dbReference>
<dbReference type="GO" id="GO:0005524">
    <property type="term" value="F:ATP binding"/>
    <property type="evidence" value="ECO:0007669"/>
    <property type="project" value="UniProtKB-UniRule"/>
</dbReference>
<dbReference type="GO" id="GO:0006302">
    <property type="term" value="P:double-strand break repair"/>
    <property type="evidence" value="ECO:0007669"/>
    <property type="project" value="InterPro"/>
</dbReference>
<dbReference type="SUPFAM" id="SSF52540">
    <property type="entry name" value="P-loop containing nucleoside triphosphate hydrolases"/>
    <property type="match status" value="1"/>
</dbReference>
<evidence type="ECO:0000256" key="8">
    <source>
        <dbReference type="ARBA" id="ARBA00022840"/>
    </source>
</evidence>
<proteinExistence type="inferred from homology"/>
<evidence type="ECO:0000313" key="14">
    <source>
        <dbReference type="EMBL" id="AWI82760.1"/>
    </source>
</evidence>
<dbReference type="HAMAP" id="MF_00983">
    <property type="entry name" value="PriA"/>
    <property type="match status" value="1"/>
</dbReference>
<evidence type="ECO:0000256" key="9">
    <source>
        <dbReference type="ARBA" id="ARBA00023125"/>
    </source>
</evidence>
<evidence type="ECO:0000256" key="7">
    <source>
        <dbReference type="ARBA" id="ARBA00022833"/>
    </source>
</evidence>
<evidence type="ECO:0000256" key="1">
    <source>
        <dbReference type="ARBA" id="ARBA00022515"/>
    </source>
</evidence>
<dbReference type="SMART" id="SM00487">
    <property type="entry name" value="DEXDc"/>
    <property type="match status" value="1"/>
</dbReference>
<dbReference type="GO" id="GO:0003677">
    <property type="term" value="F:DNA binding"/>
    <property type="evidence" value="ECO:0007669"/>
    <property type="project" value="UniProtKB-UniRule"/>
</dbReference>
<dbReference type="SMART" id="SM00490">
    <property type="entry name" value="HELICc"/>
    <property type="match status" value="1"/>
</dbReference>
<feature type="binding site" evidence="12">
    <location>
        <position position="466"/>
    </location>
    <ligand>
        <name>Zn(2+)</name>
        <dbReference type="ChEBI" id="CHEBI:29105"/>
        <label>2</label>
    </ligand>
</feature>
<dbReference type="InterPro" id="IPR041222">
    <property type="entry name" value="PriA_3primeBD"/>
</dbReference>
<feature type="binding site" evidence="12">
    <location>
        <position position="463"/>
    </location>
    <ligand>
        <name>Zn(2+)</name>
        <dbReference type="ChEBI" id="CHEBI:29105"/>
        <label>2</label>
    </ligand>
</feature>
<dbReference type="InterPro" id="IPR014001">
    <property type="entry name" value="Helicase_ATP-bd"/>
</dbReference>
<evidence type="ECO:0000256" key="4">
    <source>
        <dbReference type="ARBA" id="ARBA00022741"/>
    </source>
</evidence>
<dbReference type="InterPro" id="IPR040498">
    <property type="entry name" value="PriA_CRR"/>
</dbReference>
<dbReference type="PROSITE" id="PS51192">
    <property type="entry name" value="HELICASE_ATP_BIND_1"/>
    <property type="match status" value="1"/>
</dbReference>
<dbReference type="Pfam" id="PF17764">
    <property type="entry name" value="PriA_3primeBD"/>
    <property type="match status" value="1"/>
</dbReference>
<keyword evidence="9 12" id="KW-0238">DNA-binding</keyword>
<dbReference type="InterPro" id="IPR041236">
    <property type="entry name" value="PriA_C"/>
</dbReference>
<dbReference type="InterPro" id="IPR027417">
    <property type="entry name" value="P-loop_NTPase"/>
</dbReference>
<gene>
    <name evidence="12" type="primary">priA</name>
    <name evidence="14" type="ORF">CEW88_03195</name>
</gene>
<dbReference type="NCBIfam" id="TIGR00595">
    <property type="entry name" value="priA"/>
    <property type="match status" value="1"/>
</dbReference>
<feature type="binding site" evidence="12">
    <location>
        <position position="476"/>
    </location>
    <ligand>
        <name>Zn(2+)</name>
        <dbReference type="ChEBI" id="CHEBI:29105"/>
        <label>1</label>
    </ligand>
</feature>
<dbReference type="PANTHER" id="PTHR30580:SF0">
    <property type="entry name" value="PRIMOSOMAL PROTEIN N"/>
    <property type="match status" value="1"/>
</dbReference>
<keyword evidence="2 12" id="KW-0235">DNA replication</keyword>
<dbReference type="Pfam" id="PF18319">
    <property type="entry name" value="Zn_ribbon_PriA"/>
    <property type="match status" value="1"/>
</dbReference>
<evidence type="ECO:0000256" key="12">
    <source>
        <dbReference type="HAMAP-Rule" id="MF_00983"/>
    </source>
</evidence>
<comment type="subunit">
    <text evidence="12">Component of the replication restart primosome.</text>
</comment>
<keyword evidence="1 12" id="KW-0639">Primosome</keyword>
<dbReference type="EMBL" id="CP022189">
    <property type="protein sequence ID" value="AWI82760.1"/>
    <property type="molecule type" value="Genomic_DNA"/>
</dbReference>
<keyword evidence="4 12" id="KW-0547">Nucleotide-binding</keyword>
<protein>
    <recommendedName>
        <fullName evidence="12">Replication restart protein PriA</fullName>
    </recommendedName>
    <alternativeName>
        <fullName evidence="12">ATP-dependent DNA helicase PriA</fullName>
        <ecNumber evidence="12">5.6.2.4</ecNumber>
    </alternativeName>
    <alternativeName>
        <fullName evidence="12">DNA 3'-5' helicase PriA</fullName>
    </alternativeName>
</protein>
<evidence type="ECO:0000256" key="5">
    <source>
        <dbReference type="ARBA" id="ARBA00022801"/>
    </source>
</evidence>
<comment type="catalytic activity">
    <reaction evidence="11 12">
        <text>ATP + H2O = ADP + phosphate + H(+)</text>
        <dbReference type="Rhea" id="RHEA:13065"/>
        <dbReference type="ChEBI" id="CHEBI:15377"/>
        <dbReference type="ChEBI" id="CHEBI:15378"/>
        <dbReference type="ChEBI" id="CHEBI:30616"/>
        <dbReference type="ChEBI" id="CHEBI:43474"/>
        <dbReference type="ChEBI" id="CHEBI:456216"/>
        <dbReference type="EC" id="5.6.2.4"/>
    </reaction>
</comment>
<dbReference type="InterPro" id="IPR001650">
    <property type="entry name" value="Helicase_C-like"/>
</dbReference>
<sequence length="729" mass="79051">MDDFYDEGTLISVLTTQPLDRLLDYKAPVGGCAQGSYVEVPLGPRKVLGVVWGPGQGGFDPAKVRAAFRVLDAPPMRAELREFLERAADYTLTPRTAMLRLATRAPGLGDGPAMRKIYRRGEAEPDRMTDARRRVLEVLDEMGGLSLTLKELADAAGVTSSVVKGLAKQGAVREEEAPRDTAFARLDPDYGGKALTEDQAAAAEVLRDGVRSGSYGTVLLKGVTGSGKTEVYLEAVAECLRRGRQALVLLPEIALTSEFLTRVEARFGARPAEWHSGVTVTERRRVWRQVAEGGAQLVVGARSALFLPFRDLGLTVVDEEHDTSYKQEEGVLYNARDMAVLRASICAGRVVLASATPSLESWANADAGKYQRLDLVSRFGPAVMPQMRALDMRGEDLPGSRWISPSLQAAVKRRIAQGEQSLLFLNRRGYAPVTICRACGHQIACPHCDARMVEHRFQQRLICHQCGESTPKPEKCPSCEVEGKLAAVGPGVERLAEEAAEVFPDARLAVLSSDLFGSARQLKAEIEKIAMGGADIVIGTQLVAKGHNFPNLTLVGVIDADLGLQGSDLRAAERTFQLMRQVAGRAGRAEKPGTALLQTFQPEHPVIRAILSGDEEGFWKAEADERRAAGMPPYGRLAGVILSSTEVQEVFDLGAAMARQDGPLRRIGAQVYGPAPAPIARVRGRHRVRLLVKAPKGVALQSALAEWAGQFRLKGELRMAIDIDPQSFF</sequence>
<dbReference type="FunFam" id="3.40.50.300:FF:000489">
    <property type="entry name" value="Primosome assembly protein PriA"/>
    <property type="match status" value="1"/>
</dbReference>
<dbReference type="CDD" id="cd17929">
    <property type="entry name" value="DEXHc_priA"/>
    <property type="match status" value="1"/>
</dbReference>
<evidence type="ECO:0000313" key="15">
    <source>
        <dbReference type="Proteomes" id="UP000244915"/>
    </source>
</evidence>
<keyword evidence="7 12" id="KW-0862">Zinc</keyword>
<dbReference type="Gene3D" id="3.40.50.300">
    <property type="entry name" value="P-loop containing nucleotide triphosphate hydrolases"/>
    <property type="match status" value="2"/>
</dbReference>
<feature type="binding site" evidence="12">
    <location>
        <position position="439"/>
    </location>
    <ligand>
        <name>Zn(2+)</name>
        <dbReference type="ChEBI" id="CHEBI:29105"/>
        <label>1</label>
    </ligand>
</feature>
<evidence type="ECO:0000256" key="6">
    <source>
        <dbReference type="ARBA" id="ARBA00022806"/>
    </source>
</evidence>